<protein>
    <recommendedName>
        <fullName evidence="3">Bacteriocin-like protein</fullName>
    </recommendedName>
</protein>
<gene>
    <name evidence="1" type="ORF">U6A24_17540</name>
</gene>
<dbReference type="Proteomes" id="UP001327027">
    <property type="component" value="Unassembled WGS sequence"/>
</dbReference>
<evidence type="ECO:0000313" key="1">
    <source>
        <dbReference type="EMBL" id="MEB3347283.1"/>
    </source>
</evidence>
<evidence type="ECO:0008006" key="3">
    <source>
        <dbReference type="Google" id="ProtNLM"/>
    </source>
</evidence>
<comment type="caution">
    <text evidence="1">The sequence shown here is derived from an EMBL/GenBank/DDBJ whole genome shotgun (WGS) entry which is preliminary data.</text>
</comment>
<keyword evidence="2" id="KW-1185">Reference proteome</keyword>
<dbReference type="EMBL" id="JAYKLX010000008">
    <property type="protein sequence ID" value="MEB3347283.1"/>
    <property type="molecule type" value="Genomic_DNA"/>
</dbReference>
<name>A0ABU5ZZM9_9FLAO</name>
<evidence type="ECO:0000313" key="2">
    <source>
        <dbReference type="Proteomes" id="UP001327027"/>
    </source>
</evidence>
<accession>A0ABU5ZZM9</accession>
<dbReference type="RefSeq" id="WP_324181306.1">
    <property type="nucleotide sequence ID" value="NZ_BAABAW010000025.1"/>
</dbReference>
<reference evidence="1 2" key="1">
    <citation type="journal article" date="2013" name="Int. J. Syst. Evol. Microbiol.">
        <title>Aquimarina gracilis sp. nov., isolated from the gut microflora of a mussel, Mytilus coruscus, and emended description of Aquimarina spongiae.</title>
        <authorList>
            <person name="Park S.C."/>
            <person name="Choe H.N."/>
            <person name="Baik K.S."/>
            <person name="Seong C.N."/>
        </authorList>
    </citation>
    <scope>NUCLEOTIDE SEQUENCE [LARGE SCALE GENOMIC DNA]</scope>
    <source>
        <strain evidence="1 2">PSC32</strain>
    </source>
</reference>
<organism evidence="1 2">
    <name type="scientific">Aquimarina gracilis</name>
    <dbReference type="NCBI Taxonomy" id="874422"/>
    <lineage>
        <taxon>Bacteria</taxon>
        <taxon>Pseudomonadati</taxon>
        <taxon>Bacteroidota</taxon>
        <taxon>Flavobacteriia</taxon>
        <taxon>Flavobacteriales</taxon>
        <taxon>Flavobacteriaceae</taxon>
        <taxon>Aquimarina</taxon>
    </lineage>
</organism>
<proteinExistence type="predicted"/>
<sequence>MKKSLKSLKLKKEVITKFEQETIKGGCPVHGGGPGNTFFCITNGPLNTCPPPGVQCY</sequence>